<proteinExistence type="inferred from homology"/>
<gene>
    <name evidence="6" type="ORF">ML536_09230</name>
</gene>
<dbReference type="GO" id="GO:0016811">
    <property type="term" value="F:hydrolase activity, acting on carbon-nitrogen (but not peptide) bonds, in linear amides"/>
    <property type="evidence" value="ECO:0007669"/>
    <property type="project" value="TreeGrafter"/>
</dbReference>
<evidence type="ECO:0000256" key="4">
    <source>
        <dbReference type="ARBA" id="ARBA00022833"/>
    </source>
</evidence>
<dbReference type="RefSeq" id="WP_281735681.1">
    <property type="nucleotide sequence ID" value="NZ_JAKETQ010000001.1"/>
</dbReference>
<dbReference type="PANTHER" id="PTHR35005">
    <property type="entry name" value="3-DEHYDRO-SCYLLO-INOSOSE HYDROLASE"/>
    <property type="match status" value="1"/>
</dbReference>
<dbReference type="EMBL" id="JALAZD010000001">
    <property type="protein sequence ID" value="MCI0127009.1"/>
    <property type="molecule type" value="Genomic_DNA"/>
</dbReference>
<organism evidence="6 7">
    <name type="scientific">Paradevosia shaoguanensis</name>
    <dbReference type="NCBI Taxonomy" id="1335043"/>
    <lineage>
        <taxon>Bacteria</taxon>
        <taxon>Pseudomonadati</taxon>
        <taxon>Pseudomonadota</taxon>
        <taxon>Alphaproteobacteria</taxon>
        <taxon>Hyphomicrobiales</taxon>
        <taxon>Devosiaceae</taxon>
        <taxon>Paradevosia</taxon>
    </lineage>
</organism>
<name>A0AA41QLX4_9HYPH</name>
<keyword evidence="7" id="KW-1185">Reference proteome</keyword>
<evidence type="ECO:0000256" key="5">
    <source>
        <dbReference type="ARBA" id="ARBA00024029"/>
    </source>
</evidence>
<comment type="similarity">
    <text evidence="5">Belongs to the creatininase superfamily.</text>
</comment>
<dbReference type="PANTHER" id="PTHR35005:SF1">
    <property type="entry name" value="2-AMINO-5-FORMYLAMINO-6-RIBOSYLAMINOPYRIMIDIN-4(3H)-ONE 5'-MONOPHOSPHATE DEFORMYLASE"/>
    <property type="match status" value="1"/>
</dbReference>
<evidence type="ECO:0000313" key="7">
    <source>
        <dbReference type="Proteomes" id="UP001156140"/>
    </source>
</evidence>
<dbReference type="AlphaFoldDB" id="A0AA41QLX4"/>
<evidence type="ECO:0000313" key="6">
    <source>
        <dbReference type="EMBL" id="MCI0127009.1"/>
    </source>
</evidence>
<reference evidence="6" key="1">
    <citation type="submission" date="2022-03" db="EMBL/GenBank/DDBJ databases">
        <title>The complete genome sequence of a Methyloterrigena soli.</title>
        <authorList>
            <person name="Zi Z."/>
        </authorList>
    </citation>
    <scope>NUCLEOTIDE SEQUENCE</scope>
    <source>
        <strain evidence="6">M48</strain>
    </source>
</reference>
<dbReference type="Proteomes" id="UP001156140">
    <property type="component" value="Unassembled WGS sequence"/>
</dbReference>
<accession>A0AA41QLX4</accession>
<dbReference type="InterPro" id="IPR003785">
    <property type="entry name" value="Creatininase/forma_Hydrolase"/>
</dbReference>
<protein>
    <submittedName>
        <fullName evidence="6">Creatininase family protein</fullName>
    </submittedName>
</protein>
<dbReference type="GO" id="GO:0046872">
    <property type="term" value="F:metal ion binding"/>
    <property type="evidence" value="ECO:0007669"/>
    <property type="project" value="UniProtKB-KW"/>
</dbReference>
<dbReference type="GO" id="GO:0009231">
    <property type="term" value="P:riboflavin biosynthetic process"/>
    <property type="evidence" value="ECO:0007669"/>
    <property type="project" value="TreeGrafter"/>
</dbReference>
<dbReference type="InterPro" id="IPR024087">
    <property type="entry name" value="Creatininase-like_sf"/>
</dbReference>
<evidence type="ECO:0000256" key="3">
    <source>
        <dbReference type="ARBA" id="ARBA00022801"/>
    </source>
</evidence>
<sequence>MIRKFWWTEFRADEFEGTDPLKTIAVLPIAAVEQHGPHLPLGTDVMLNAGCLDLLRPRLPESMDVRVLPIQEVGKSNEHLWARGTLTHDVHSLIDSWVAIGLSVARAGVRKLLVINSHGGNEEVMGIVARELRVRANMLVVKSGWSKFPPPDGLLPDVERRHGIHGGDFETSMMMYFRPELVRTEKLANFQSIAARDEVLFTHLRPTGSHAYSWISSDLNASGTVGDASNATAEKGRLIAEREVTGMLELLADIEKCPLPAPINVPDIN</sequence>
<dbReference type="Gene3D" id="3.40.50.10310">
    <property type="entry name" value="Creatininase"/>
    <property type="match status" value="1"/>
</dbReference>
<comment type="cofactor">
    <cofactor evidence="1">
        <name>Zn(2+)</name>
        <dbReference type="ChEBI" id="CHEBI:29105"/>
    </cofactor>
</comment>
<keyword evidence="2" id="KW-0479">Metal-binding</keyword>
<dbReference type="Pfam" id="PF02633">
    <property type="entry name" value="Creatininase"/>
    <property type="match status" value="1"/>
</dbReference>
<keyword evidence="3" id="KW-0378">Hydrolase</keyword>
<dbReference type="SUPFAM" id="SSF102215">
    <property type="entry name" value="Creatininase"/>
    <property type="match status" value="1"/>
</dbReference>
<evidence type="ECO:0000256" key="1">
    <source>
        <dbReference type="ARBA" id="ARBA00001947"/>
    </source>
</evidence>
<evidence type="ECO:0000256" key="2">
    <source>
        <dbReference type="ARBA" id="ARBA00022723"/>
    </source>
</evidence>
<comment type="caution">
    <text evidence="6">The sequence shown here is derived from an EMBL/GenBank/DDBJ whole genome shotgun (WGS) entry which is preliminary data.</text>
</comment>
<keyword evidence="4" id="KW-0862">Zinc</keyword>